<evidence type="ECO:0000256" key="13">
    <source>
        <dbReference type="ARBA" id="ARBA00023136"/>
    </source>
</evidence>
<dbReference type="GeneID" id="20657789"/>
<evidence type="ECO:0000313" key="23">
    <source>
        <dbReference type="EMBL" id="EGZ17763.1"/>
    </source>
</evidence>
<dbReference type="FunFam" id="3.30.450.20:FF:000093">
    <property type="entry name" value="Histidine kinase A two component receptor"/>
    <property type="match status" value="1"/>
</dbReference>
<dbReference type="InterPro" id="IPR001789">
    <property type="entry name" value="Sig_transdc_resp-reg_receiver"/>
</dbReference>
<dbReference type="FunFam" id="3.30.450.20:FF:000011">
    <property type="entry name" value="Hybrid signal transduction histidine kinase"/>
    <property type="match status" value="12"/>
</dbReference>
<evidence type="ECO:0000256" key="16">
    <source>
        <dbReference type="PROSITE-ProRule" id="PRU00169"/>
    </source>
</evidence>
<feature type="domain" description="PAS" evidence="20">
    <location>
        <begin position="165"/>
        <end position="235"/>
    </location>
</feature>
<dbReference type="RefSeq" id="XP_009526821.1">
    <property type="nucleotide sequence ID" value="XM_009528526.1"/>
</dbReference>
<feature type="domain" description="PAC" evidence="21">
    <location>
        <begin position="1036"/>
        <end position="1088"/>
    </location>
</feature>
<evidence type="ECO:0000256" key="8">
    <source>
        <dbReference type="ARBA" id="ARBA00022679"/>
    </source>
</evidence>
<dbReference type="PROSITE" id="PS50894">
    <property type="entry name" value="HPT"/>
    <property type="match status" value="1"/>
</dbReference>
<feature type="region of interest" description="Disordered" evidence="17">
    <location>
        <begin position="2515"/>
        <end position="2615"/>
    </location>
</feature>
<dbReference type="InterPro" id="IPR000014">
    <property type="entry name" value="PAS"/>
</dbReference>
<dbReference type="InterPro" id="IPR036641">
    <property type="entry name" value="HPT_dom_sf"/>
</dbReference>
<evidence type="ECO:0000259" key="19">
    <source>
        <dbReference type="PROSITE" id="PS50110"/>
    </source>
</evidence>
<name>G4ZJ99_PHYSP</name>
<keyword evidence="14" id="KW-0675">Receptor</keyword>
<feature type="region of interest" description="Disordered" evidence="17">
    <location>
        <begin position="2630"/>
        <end position="2651"/>
    </location>
</feature>
<dbReference type="SUPFAM" id="SSF55785">
    <property type="entry name" value="PYP-like sensor domain (PAS domain)"/>
    <property type="match status" value="16"/>
</dbReference>
<evidence type="ECO:0000256" key="6">
    <source>
        <dbReference type="ARBA" id="ARBA00022519"/>
    </source>
</evidence>
<dbReference type="SUPFAM" id="SSF47384">
    <property type="entry name" value="Homodimeric domain of signal transducing histidine kinase"/>
    <property type="match status" value="1"/>
</dbReference>
<dbReference type="InterPro" id="IPR003661">
    <property type="entry name" value="HisK_dim/P_dom"/>
</dbReference>
<dbReference type="InParanoid" id="G4ZJ99"/>
<feature type="domain" description="PAC" evidence="21">
    <location>
        <begin position="916"/>
        <end position="968"/>
    </location>
</feature>
<dbReference type="PROSITE" id="PS50112">
    <property type="entry name" value="PAS"/>
    <property type="match status" value="16"/>
</dbReference>
<dbReference type="InterPro" id="IPR001294">
    <property type="entry name" value="Phytochrome"/>
</dbReference>
<dbReference type="InterPro" id="IPR005467">
    <property type="entry name" value="His_kinase_dom"/>
</dbReference>
<feature type="domain" description="PAC" evidence="21">
    <location>
        <begin position="796"/>
        <end position="848"/>
    </location>
</feature>
<dbReference type="KEGG" id="psoj:PHYSODRAFT_500113"/>
<keyword evidence="12" id="KW-1133">Transmembrane helix</keyword>
<feature type="region of interest" description="Disordered" evidence="17">
    <location>
        <begin position="1"/>
        <end position="38"/>
    </location>
</feature>
<dbReference type="InterPro" id="IPR035965">
    <property type="entry name" value="PAS-like_dom_sf"/>
</dbReference>
<dbReference type="FunFam" id="3.30.450.20:FF:000077">
    <property type="entry name" value="Hybrid signal transduction histidine kinase"/>
    <property type="match status" value="1"/>
</dbReference>
<feature type="domain" description="PAC" evidence="21">
    <location>
        <begin position="1877"/>
        <end position="1929"/>
    </location>
</feature>
<dbReference type="SUPFAM" id="SSF52172">
    <property type="entry name" value="CheY-like"/>
    <property type="match status" value="1"/>
</dbReference>
<feature type="compositionally biased region" description="Basic and acidic residues" evidence="17">
    <location>
        <begin position="2522"/>
        <end position="2537"/>
    </location>
</feature>
<evidence type="ECO:0000259" key="18">
    <source>
        <dbReference type="PROSITE" id="PS50109"/>
    </source>
</evidence>
<feature type="domain" description="PAC" evidence="21">
    <location>
        <begin position="1396"/>
        <end position="1449"/>
    </location>
</feature>
<dbReference type="FunFam" id="3.30.450.20:FF:000345">
    <property type="entry name" value="Uncharacterized protein"/>
    <property type="match status" value="1"/>
</dbReference>
<dbReference type="Pfam" id="PF02518">
    <property type="entry name" value="HATPase_c"/>
    <property type="match status" value="1"/>
</dbReference>
<feature type="domain" description="PAS" evidence="20">
    <location>
        <begin position="1202"/>
        <end position="1273"/>
    </location>
</feature>
<dbReference type="Gene3D" id="3.30.565.10">
    <property type="entry name" value="Histidine kinase-like ATPase, C-terminal domain"/>
    <property type="match status" value="1"/>
</dbReference>
<evidence type="ECO:0000256" key="3">
    <source>
        <dbReference type="ARBA" id="ARBA00011738"/>
    </source>
</evidence>
<evidence type="ECO:0000259" key="21">
    <source>
        <dbReference type="PROSITE" id="PS50113"/>
    </source>
</evidence>
<keyword evidence="13" id="KW-0472">Membrane</keyword>
<feature type="domain" description="PAC" evidence="21">
    <location>
        <begin position="1156"/>
        <end position="1208"/>
    </location>
</feature>
<dbReference type="InterPro" id="IPR000700">
    <property type="entry name" value="PAS-assoc_C"/>
</dbReference>
<dbReference type="CDD" id="cd16922">
    <property type="entry name" value="HATPase_EvgS-ArcB-TorS-like"/>
    <property type="match status" value="1"/>
</dbReference>
<keyword evidence="11" id="KW-0547">Nucleotide-binding</keyword>
<feature type="modified residue" description="Phosphohistidine" evidence="15">
    <location>
        <position position="2723"/>
    </location>
</feature>
<dbReference type="PRINTS" id="PR01033">
    <property type="entry name" value="PHYTOCHROME"/>
</dbReference>
<dbReference type="GO" id="GO:0006355">
    <property type="term" value="P:regulation of DNA-templated transcription"/>
    <property type="evidence" value="ECO:0007669"/>
    <property type="project" value="InterPro"/>
</dbReference>
<feature type="domain" description="PAC" evidence="21">
    <location>
        <begin position="1757"/>
        <end position="1809"/>
    </location>
</feature>
<keyword evidence="9" id="KW-0812">Transmembrane</keyword>
<feature type="modified residue" description="4-aspartylphosphate" evidence="16">
    <location>
        <position position="2267"/>
    </location>
</feature>
<feature type="compositionally biased region" description="Polar residues" evidence="17">
    <location>
        <begin position="2561"/>
        <end position="2583"/>
    </location>
</feature>
<dbReference type="EMBL" id="JH159154">
    <property type="protein sequence ID" value="EGZ17763.1"/>
    <property type="molecule type" value="Genomic_DNA"/>
</dbReference>
<dbReference type="Gene3D" id="1.10.287.130">
    <property type="match status" value="1"/>
</dbReference>
<feature type="domain" description="Response regulatory" evidence="19">
    <location>
        <begin position="2216"/>
        <end position="2337"/>
    </location>
</feature>
<evidence type="ECO:0000256" key="14">
    <source>
        <dbReference type="ARBA" id="ARBA00023170"/>
    </source>
</evidence>
<dbReference type="CDD" id="cd17546">
    <property type="entry name" value="REC_hyHK_CKI1_RcsC-like"/>
    <property type="match status" value="1"/>
</dbReference>
<dbReference type="InterPro" id="IPR013767">
    <property type="entry name" value="PAS_fold"/>
</dbReference>
<dbReference type="CDD" id="cd00082">
    <property type="entry name" value="HisKA"/>
    <property type="match status" value="1"/>
</dbReference>
<dbReference type="InterPro" id="IPR001610">
    <property type="entry name" value="PAC"/>
</dbReference>
<dbReference type="EC" id="2.7.13.3" evidence="4"/>
<gene>
    <name evidence="23" type="ORF">PHYSODRAFT_500113</name>
</gene>
<dbReference type="OMA" id="EWNRKMA"/>
<evidence type="ECO:0000256" key="2">
    <source>
        <dbReference type="ARBA" id="ARBA00004429"/>
    </source>
</evidence>
<evidence type="ECO:0000256" key="4">
    <source>
        <dbReference type="ARBA" id="ARBA00012438"/>
    </source>
</evidence>
<reference evidence="23 24" key="1">
    <citation type="journal article" date="2006" name="Science">
        <title>Phytophthora genome sequences uncover evolutionary origins and mechanisms of pathogenesis.</title>
        <authorList>
            <person name="Tyler B.M."/>
            <person name="Tripathy S."/>
            <person name="Zhang X."/>
            <person name="Dehal P."/>
            <person name="Jiang R.H."/>
            <person name="Aerts A."/>
            <person name="Arredondo F.D."/>
            <person name="Baxter L."/>
            <person name="Bensasson D."/>
            <person name="Beynon J.L."/>
            <person name="Chapman J."/>
            <person name="Damasceno C.M."/>
            <person name="Dorrance A.E."/>
            <person name="Dou D."/>
            <person name="Dickerman A.W."/>
            <person name="Dubchak I.L."/>
            <person name="Garbelotto M."/>
            <person name="Gijzen M."/>
            <person name="Gordon S.G."/>
            <person name="Govers F."/>
            <person name="Grunwald N.J."/>
            <person name="Huang W."/>
            <person name="Ivors K.L."/>
            <person name="Jones R.W."/>
            <person name="Kamoun S."/>
            <person name="Krampis K."/>
            <person name="Lamour K.H."/>
            <person name="Lee M.K."/>
            <person name="McDonald W.H."/>
            <person name="Medina M."/>
            <person name="Meijer H.J."/>
            <person name="Nordberg E.K."/>
            <person name="Maclean D.J."/>
            <person name="Ospina-Giraldo M.D."/>
            <person name="Morris P.F."/>
            <person name="Phuntumart V."/>
            <person name="Putnam N.H."/>
            <person name="Rash S."/>
            <person name="Rose J.K."/>
            <person name="Sakihama Y."/>
            <person name="Salamov A.A."/>
            <person name="Savidor A."/>
            <person name="Scheuring C.F."/>
            <person name="Smith B.M."/>
            <person name="Sobral B.W."/>
            <person name="Terry A."/>
            <person name="Torto-Alalibo T.A."/>
            <person name="Win J."/>
            <person name="Xu Z."/>
            <person name="Zhang H."/>
            <person name="Grigoriev I.V."/>
            <person name="Rokhsar D.S."/>
            <person name="Boore J.L."/>
        </authorList>
    </citation>
    <scope>NUCLEOTIDE SEQUENCE [LARGE SCALE GENOMIC DNA]</scope>
    <source>
        <strain evidence="23 24">P6497</strain>
    </source>
</reference>
<keyword evidence="7 16" id="KW-0597">Phosphoprotein</keyword>
<dbReference type="SUPFAM" id="SSF55874">
    <property type="entry name" value="ATPase domain of HSP90 chaperone/DNA topoisomerase II/histidine kinase"/>
    <property type="match status" value="1"/>
</dbReference>
<dbReference type="Gene3D" id="3.40.50.2300">
    <property type="match status" value="1"/>
</dbReference>
<keyword evidence="11" id="KW-0067">ATP-binding</keyword>
<dbReference type="PANTHER" id="PTHR43047:SF72">
    <property type="entry name" value="OSMOSENSING HISTIDINE PROTEIN KINASE SLN1"/>
    <property type="match status" value="1"/>
</dbReference>
<feature type="compositionally biased region" description="Low complexity" evidence="17">
    <location>
        <begin position="2359"/>
        <end position="2389"/>
    </location>
</feature>
<dbReference type="SUPFAM" id="SSF47226">
    <property type="entry name" value="Histidine-containing phosphotransfer domain, HPT domain"/>
    <property type="match status" value="1"/>
</dbReference>
<dbReference type="SMART" id="SM00387">
    <property type="entry name" value="HATPase_c"/>
    <property type="match status" value="1"/>
</dbReference>
<feature type="domain" description="PAS" evidence="20">
    <location>
        <begin position="404"/>
        <end position="474"/>
    </location>
</feature>
<comment type="subunit">
    <text evidence="3">Homodimer.</text>
</comment>
<dbReference type="Proteomes" id="UP000002640">
    <property type="component" value="Unassembled WGS sequence"/>
</dbReference>
<dbReference type="InterPro" id="IPR011006">
    <property type="entry name" value="CheY-like_superfamily"/>
</dbReference>
<dbReference type="Pfam" id="PF00989">
    <property type="entry name" value="PAS"/>
    <property type="match status" value="15"/>
</dbReference>
<feature type="domain" description="PAS" evidence="20">
    <location>
        <begin position="842"/>
        <end position="913"/>
    </location>
</feature>
<dbReference type="GO" id="GO:0009584">
    <property type="term" value="P:detection of visible light"/>
    <property type="evidence" value="ECO:0007669"/>
    <property type="project" value="InterPro"/>
</dbReference>
<dbReference type="PROSITE" id="PS50110">
    <property type="entry name" value="RESPONSE_REGULATORY"/>
    <property type="match status" value="1"/>
</dbReference>
<dbReference type="Pfam" id="PF00512">
    <property type="entry name" value="HisKA"/>
    <property type="match status" value="1"/>
</dbReference>
<keyword evidence="6" id="KW-0997">Cell inner membrane</keyword>
<feature type="domain" description="PAC" evidence="21">
    <location>
        <begin position="238"/>
        <end position="290"/>
    </location>
</feature>
<feature type="domain" description="HPt" evidence="22">
    <location>
        <begin position="2684"/>
        <end position="2784"/>
    </location>
</feature>
<dbReference type="STRING" id="1094619.G4ZJ99"/>
<protein>
    <recommendedName>
        <fullName evidence="4">histidine kinase</fullName>
        <ecNumber evidence="4">2.7.13.3</ecNumber>
    </recommendedName>
</protein>
<dbReference type="GO" id="GO:0009927">
    <property type="term" value="F:histidine phosphotransfer kinase activity"/>
    <property type="evidence" value="ECO:0007669"/>
    <property type="project" value="TreeGrafter"/>
</dbReference>
<dbReference type="Gene3D" id="1.20.120.160">
    <property type="entry name" value="HPT domain"/>
    <property type="match status" value="1"/>
</dbReference>
<dbReference type="SMART" id="SM00086">
    <property type="entry name" value="PAC"/>
    <property type="match status" value="15"/>
</dbReference>
<feature type="domain" description="PAS" evidence="20">
    <location>
        <begin position="1443"/>
        <end position="1514"/>
    </location>
</feature>
<dbReference type="GO" id="GO:0005886">
    <property type="term" value="C:plasma membrane"/>
    <property type="evidence" value="ECO:0007669"/>
    <property type="project" value="UniProtKB-SubCell"/>
</dbReference>
<feature type="domain" description="PAC" evidence="21">
    <location>
        <begin position="1517"/>
        <end position="1569"/>
    </location>
</feature>
<dbReference type="SMR" id="G4ZJ99"/>
<keyword evidence="8" id="KW-0808">Transferase</keyword>
<feature type="domain" description="PAS" evidence="20">
    <location>
        <begin position="44"/>
        <end position="115"/>
    </location>
</feature>
<comment type="subcellular location">
    <subcellularLocation>
        <location evidence="2">Cell inner membrane</location>
        <topology evidence="2">Multi-pass membrane protein</topology>
    </subcellularLocation>
</comment>
<feature type="domain" description="PAC" evidence="21">
    <location>
        <begin position="1276"/>
        <end position="1328"/>
    </location>
</feature>
<evidence type="ECO:0000256" key="9">
    <source>
        <dbReference type="ARBA" id="ARBA00022692"/>
    </source>
</evidence>
<feature type="domain" description="PAS" evidence="20">
    <location>
        <begin position="523"/>
        <end position="594"/>
    </location>
</feature>
<dbReference type="Pfam" id="PF00072">
    <property type="entry name" value="Response_reg"/>
    <property type="match status" value="1"/>
</dbReference>
<dbReference type="InterPro" id="IPR036890">
    <property type="entry name" value="HATPase_C_sf"/>
</dbReference>
<evidence type="ECO:0000256" key="11">
    <source>
        <dbReference type="ARBA" id="ARBA00022840"/>
    </source>
</evidence>
<feature type="domain" description="Histidine kinase" evidence="18">
    <location>
        <begin position="1933"/>
        <end position="2157"/>
    </location>
</feature>
<feature type="domain" description="PAC" evidence="21">
    <location>
        <begin position="597"/>
        <end position="649"/>
    </location>
</feature>
<proteinExistence type="predicted"/>
<evidence type="ECO:0000256" key="12">
    <source>
        <dbReference type="ARBA" id="ARBA00022989"/>
    </source>
</evidence>
<keyword evidence="10 23" id="KW-0418">Kinase</keyword>
<dbReference type="SMART" id="SM00091">
    <property type="entry name" value="PAS"/>
    <property type="match status" value="16"/>
</dbReference>
<dbReference type="NCBIfam" id="TIGR00229">
    <property type="entry name" value="sensory_box"/>
    <property type="match status" value="15"/>
</dbReference>
<feature type="domain" description="PAC" evidence="21">
    <location>
        <begin position="477"/>
        <end position="529"/>
    </location>
</feature>
<dbReference type="Pfam" id="PF01627">
    <property type="entry name" value="Hpt"/>
    <property type="match status" value="1"/>
</dbReference>
<keyword evidence="5" id="KW-1003">Cell membrane</keyword>
<evidence type="ECO:0000259" key="20">
    <source>
        <dbReference type="PROSITE" id="PS50112"/>
    </source>
</evidence>
<feature type="domain" description="PAS" evidence="20">
    <location>
        <begin position="643"/>
        <end position="703"/>
    </location>
</feature>
<dbReference type="InterPro" id="IPR008207">
    <property type="entry name" value="Sig_transdc_His_kin_Hpt_dom"/>
</dbReference>
<dbReference type="CDD" id="cd00088">
    <property type="entry name" value="HPT"/>
    <property type="match status" value="1"/>
</dbReference>
<feature type="domain" description="PAS" evidence="20">
    <location>
        <begin position="1082"/>
        <end position="1153"/>
    </location>
</feature>
<feature type="domain" description="PAS" evidence="20">
    <location>
        <begin position="1683"/>
        <end position="1754"/>
    </location>
</feature>
<dbReference type="PROSITE" id="PS50113">
    <property type="entry name" value="PAC"/>
    <property type="match status" value="15"/>
</dbReference>
<keyword evidence="24" id="KW-1185">Reference proteome</keyword>
<feature type="domain" description="PAC" evidence="21">
    <location>
        <begin position="117"/>
        <end position="171"/>
    </location>
</feature>
<dbReference type="SMART" id="SM00448">
    <property type="entry name" value="REC"/>
    <property type="match status" value="1"/>
</dbReference>
<feature type="domain" description="PAS" evidence="20">
    <location>
        <begin position="722"/>
        <end position="793"/>
    </location>
</feature>
<dbReference type="FunFam" id="3.40.50.2300:FF:001031">
    <property type="match status" value="1"/>
</dbReference>
<feature type="domain" description="PAS" evidence="20">
    <location>
        <begin position="1803"/>
        <end position="1871"/>
    </location>
</feature>
<evidence type="ECO:0000256" key="7">
    <source>
        <dbReference type="ARBA" id="ARBA00022553"/>
    </source>
</evidence>
<sequence length="2836" mass="311634">MAPSKGKRGRRPPDAAAVAAPPPAPTDAPNANEDTDAGSAAWPRVQELFRMLHDANAPALGVRTDGRVALWNPRMEEITGFEAGRVIGRPLTDFVYGMQRKQEVMETLENCIELKRPELELRIPLRNTTGRNAQVLTNMTPLLAEDGACVGVYGVGQDVTEWAIQEKQYATVMMQANAPIIELDKEGNITVWNSKTVSMTGYASVDMVGEPLLPVVDESFRKIVSEKINQALTGIAGADFELPLVTARGSRVEIVLCLTPRFDTLGSVMGVVAIGQDVTERNTKEMEYRKLIETANAPIFGVDTEGRVVIFNSKAAQISEYSPDEVMGVDLVDTLISEEFRPAVAAVFQSAFQGTETANFEFPLVTKTGRKVEILLNATPRYDHTGKLVGVVGIGQDITDRIIQEKEYSRLIDTANAPIFGVDCNYEVIIWNKKAAAITEYTNEDAIGQELFKFISEDYRDAVAKVLSKALEGTGTANFDFPLITKSGRRLDILLNATPKYDHFGNVCGAVGIGQDITDRRAQEQEYTRLIDTANAPIFGVDGNGCVNIWNRKAAETTQYPNEEVLGVNLVENFIPEDFREAVWTVLSQALEGQETANFEFPLITKDGRRLEILLNATPRYNEKGVVIGVVGIGQDITIRMAQEKGTNRLIHAANAPIFGVDRDGLVNIWNLKAAEITQYSAEEVMGKDLVNRFVAEEHRATLGQIFGVVGIGQDITERIAQEQELIRLIDTANAPIFGVDSKGRVNIWNKKAAEIMQYPADAVMGEHLVEKFITKDYQEAVSYVLSEALSGVETANFEFPLITKTGRRVEILLNATPRYNEHGAVIGMVGIGQDITDRIAQEQEYMRLIDTANAPIFGVDSDGCVNIWNRKAANIMQYTNEDVLGKDLVAEFISEEYKVPVRSVLEKAFEGVETANFEFPLITKSGRRVEILLNATPRYNEQGEVMGMVGIGQDITDRIAQEKEYMRLIDTANAPIFGVDSNGLVNIWNRKAADIMQYTTEDVLGKDLVAEFISEEYKVPVRSVLEKAFEGVETANFEFPLITKAGRRVEILLNATPRYNEQGEVMGMVGIGQDITDRIAQEQEYSRLIDTANAPIFGVDANMCVNILNKKAAQIMNYAAEEVLGEKYVEKFIAPEYQAIVYDIMSKALHGDETASFEVPVITKTGRKLNILLNATARFNQHGRIVGVVGIGQDITDRIAQEEEYARLIDSANAPIFGVDANGLVNIWNKKAAEITQYTPTDVMGENLVEKFITEDYREAVGLVLSKALEGVETANFEFPLMTKSGRRVEILLNATPRNNEHGEVIGMVGIGQDITDRIAQEKEYMRLIDTANAPIFGVDSNGLVNIWNRRAADIMQYTTEDVLGEDLVAKFISEEYRVPVRCVLEKAFEGVETANFEFPLITKAGRRVEILLNATPRYNEQGEVMGMVVGIGQDITDRIAQEQEYARLIDSANAPIFGVDANGLVNIWNKKAAEITQYTPTDVMGENLVEKFITEDYREAVGLVLSKALEGVETANFEFPLMTKAGRRVEILLNATSRFNEHGEVIGMVGIGQDITDRIAQEQEYSRLIDTANAPIFGVDSSGRVNIWNRKAADIMQYTNEDVLGKDLVAEFISKEYKVPVRSVLEKAFEGVETANFEFPLITKAGRRVEILLNATPRYNEHGEVKGMVGIGQDITERIAQEQEYSRLIDTANAPIFGVDANMCVNIWNRKAAQITNYAIDEVMGENLVETFISPEFRPIVAEVLSQALRGVETANFEFPLITRPGTRIEILLNATPRYDSNGSIVGVVGIGQDITDRIAQEHEYFRLIDTANAPIFGIDTNGCINEWNQKIEEITGYHKSTVLGLSLVHTFIIPESRQQVRQLLNQALIGIDVGEMELPMTTKRGVFLLLLVNASSKKDMHGNIRGVIGVGQDYTARKHMEAAKVNFLASFSHELRTPLNGVLGMLELLKEQPLDKAPERYVHMAYVSGSLLLNLINDILDLSKIEAGHLEISAAPFQMHELLDYSIEIFKFKARERGLKLELKCDDNVPKVAIGDVVRLRQVLLNLLSNAIKFTNEGSITVTCSVVYTPELPKAFKKLLFQVIDTGIGMDAEEKMRLFSLFTKLERTRQNNPTGSGLGLAICKQLAELMDGQIGVDSELDVGSNFYFTVVVRLLDDIDAKGLFYAANELLTDAGVAPPNMDTSNVNSSDSTASAAAANAANTAKVVIPRQARILVAEDNEFNWEVVKCFLQEADHLLQWEVNGRDAVKAYTENHTKFDLVFMDCEMPVMDGYTATKAIRQFERENDLPRIPVLGLTAYAMSGDRQKCLGSGMDEFMVKPISKNSLLKAIRQWMRVRYLGPKTASTSSVAGSDDFPPASSEAVPTSAAPAAPPMGSVSSPASSRSRAGVELDGVPTAYPSTSPTPRPSLDSDADDADLYSGQDESGSRLAPASRHMQQLDLARAISNLELDDPMAIRRQIGPTVRTAVPTTSIFSLGSSVGNSTRSSGLLTLQRDTGGAVVDIPDWKQINKTSATLPNMKDKPLEGTETSDHVSSHSNPTLWSHPPFMGNKKDKKDSAPTSATSQQPLSPNSVSEAQSARTRAVTEGGRDDNTPLSLQRYESDKSSDDQASGDPIAAMLERLNISSPAARGGVRGPPSVDHASATTESDAAMRVTMDPASIAIPEGDPVDYSLGVQQCGGHEELFMSLLEKFTVSCEAIMSRILAAYGQGDIAVTRRESHSLKGSSAYVAAMRVSKAAFRVQVACEQLQQGQAEIGTDRQPAALADAAAMISLKKSLDDSVALLKKEHRHLRGYLRRNFEFRGLSRSGSGVQAAALRSSSSSVQDRNGPCGIM</sequence>
<dbReference type="InterPro" id="IPR003594">
    <property type="entry name" value="HATPase_dom"/>
</dbReference>
<feature type="region of interest" description="Disordered" evidence="17">
    <location>
        <begin position="2347"/>
        <end position="2438"/>
    </location>
</feature>
<evidence type="ECO:0000256" key="10">
    <source>
        <dbReference type="ARBA" id="ARBA00022777"/>
    </source>
</evidence>
<feature type="domain" description="PAC" evidence="21">
    <location>
        <begin position="1637"/>
        <end position="1689"/>
    </location>
</feature>
<dbReference type="PANTHER" id="PTHR43047">
    <property type="entry name" value="TWO-COMPONENT HISTIDINE PROTEIN KINASE"/>
    <property type="match status" value="1"/>
</dbReference>
<organism evidence="23 24">
    <name type="scientific">Phytophthora sojae (strain P6497)</name>
    <name type="common">Soybean stem and root rot agent</name>
    <name type="synonym">Phytophthora megasperma f. sp. glycines</name>
    <dbReference type="NCBI Taxonomy" id="1094619"/>
    <lineage>
        <taxon>Eukaryota</taxon>
        <taxon>Sar</taxon>
        <taxon>Stramenopiles</taxon>
        <taxon>Oomycota</taxon>
        <taxon>Peronosporomycetes</taxon>
        <taxon>Peronosporales</taxon>
        <taxon>Peronosporaceae</taxon>
        <taxon>Phytophthora</taxon>
    </lineage>
</organism>
<dbReference type="CDD" id="cd00130">
    <property type="entry name" value="PAS"/>
    <property type="match status" value="16"/>
</dbReference>
<evidence type="ECO:0000256" key="1">
    <source>
        <dbReference type="ARBA" id="ARBA00000085"/>
    </source>
</evidence>
<dbReference type="SMART" id="SM00388">
    <property type="entry name" value="HisKA"/>
    <property type="match status" value="1"/>
</dbReference>
<feature type="domain" description="PAS" evidence="20">
    <location>
        <begin position="1322"/>
        <end position="1393"/>
    </location>
</feature>
<dbReference type="GO" id="GO:0000155">
    <property type="term" value="F:phosphorelay sensor kinase activity"/>
    <property type="evidence" value="ECO:0007669"/>
    <property type="project" value="InterPro"/>
</dbReference>
<feature type="domain" description="PAS" evidence="20">
    <location>
        <begin position="284"/>
        <end position="355"/>
    </location>
</feature>
<evidence type="ECO:0000256" key="15">
    <source>
        <dbReference type="PROSITE-ProRule" id="PRU00110"/>
    </source>
</evidence>
<evidence type="ECO:0000256" key="17">
    <source>
        <dbReference type="SAM" id="MobiDB-lite"/>
    </source>
</evidence>
<dbReference type="FunFam" id="3.30.565.10:FF:000010">
    <property type="entry name" value="Sensor histidine kinase RcsC"/>
    <property type="match status" value="1"/>
</dbReference>
<feature type="domain" description="PAS" evidence="20">
    <location>
        <begin position="962"/>
        <end position="1033"/>
    </location>
</feature>
<feature type="domain" description="PAC" evidence="21">
    <location>
        <begin position="358"/>
        <end position="410"/>
    </location>
</feature>
<dbReference type="Gene3D" id="3.30.450.20">
    <property type="entry name" value="PAS domain"/>
    <property type="match status" value="16"/>
</dbReference>
<dbReference type="InterPro" id="IPR013656">
    <property type="entry name" value="PAS_4"/>
</dbReference>
<dbReference type="PROSITE" id="PS50109">
    <property type="entry name" value="HIS_KIN"/>
    <property type="match status" value="1"/>
</dbReference>
<evidence type="ECO:0000259" key="22">
    <source>
        <dbReference type="PROSITE" id="PS50894"/>
    </source>
</evidence>
<feature type="compositionally biased region" description="Basic residues" evidence="17">
    <location>
        <begin position="1"/>
        <end position="10"/>
    </location>
</feature>
<feature type="domain" description="PAS" evidence="20">
    <location>
        <begin position="1563"/>
        <end position="1634"/>
    </location>
</feature>
<accession>G4ZJ99</accession>
<dbReference type="Pfam" id="PF08448">
    <property type="entry name" value="PAS_4"/>
    <property type="match status" value="1"/>
</dbReference>
<evidence type="ECO:0000313" key="24">
    <source>
        <dbReference type="Proteomes" id="UP000002640"/>
    </source>
</evidence>
<comment type="catalytic activity">
    <reaction evidence="1">
        <text>ATP + protein L-histidine = ADP + protein N-phospho-L-histidine.</text>
        <dbReference type="EC" id="2.7.13.3"/>
    </reaction>
</comment>
<dbReference type="InterPro" id="IPR036097">
    <property type="entry name" value="HisK_dim/P_sf"/>
</dbReference>
<evidence type="ECO:0000256" key="5">
    <source>
        <dbReference type="ARBA" id="ARBA00022475"/>
    </source>
</evidence>